<gene>
    <name evidence="8" type="ORF">EII33_00790</name>
    <name evidence="9" type="ORF">NCTC7812_01201</name>
</gene>
<feature type="domain" description="SHOCT" evidence="7">
    <location>
        <begin position="103"/>
        <end position="130"/>
    </location>
</feature>
<evidence type="ECO:0000256" key="5">
    <source>
        <dbReference type="SAM" id="Phobius"/>
    </source>
</evidence>
<name>A0A3P2AG51_9BACE</name>
<dbReference type="Pfam" id="PF09851">
    <property type="entry name" value="SHOCT"/>
    <property type="match status" value="1"/>
</dbReference>
<dbReference type="InterPro" id="IPR007829">
    <property type="entry name" value="TM2"/>
</dbReference>
<dbReference type="EMBL" id="RQYF01000002">
    <property type="protein sequence ID" value="RRD93170.1"/>
    <property type="molecule type" value="Genomic_DNA"/>
</dbReference>
<dbReference type="RefSeq" id="WP_125238094.1">
    <property type="nucleotide sequence ID" value="NZ_CAACYH010000004.1"/>
</dbReference>
<evidence type="ECO:0000256" key="1">
    <source>
        <dbReference type="ARBA" id="ARBA00004141"/>
    </source>
</evidence>
<proteinExistence type="predicted"/>
<evidence type="ECO:0000259" key="7">
    <source>
        <dbReference type="Pfam" id="PF09851"/>
    </source>
</evidence>
<feature type="domain" description="TM2" evidence="6">
    <location>
        <begin position="2"/>
        <end position="51"/>
    </location>
</feature>
<feature type="transmembrane region" description="Helical" evidence="5">
    <location>
        <begin position="31"/>
        <end position="55"/>
    </location>
</feature>
<evidence type="ECO:0000256" key="3">
    <source>
        <dbReference type="ARBA" id="ARBA00022989"/>
    </source>
</evidence>
<evidence type="ECO:0000313" key="10">
    <source>
        <dbReference type="Proteomes" id="UP000279562"/>
    </source>
</evidence>
<dbReference type="GO" id="GO:0016020">
    <property type="term" value="C:membrane"/>
    <property type="evidence" value="ECO:0007669"/>
    <property type="project" value="UniProtKB-SubCell"/>
</dbReference>
<accession>A0A3P2AG51</accession>
<organism evidence="8 10">
    <name type="scientific">Prevotella heparinolytica</name>
    <dbReference type="NCBI Taxonomy" id="28113"/>
    <lineage>
        <taxon>Bacteria</taxon>
        <taxon>Pseudomonadati</taxon>
        <taxon>Bacteroidota</taxon>
        <taxon>Bacteroidia</taxon>
        <taxon>Bacteroidales</taxon>
        <taxon>Bacteroidaceae</taxon>
        <taxon>Bacteroides</taxon>
    </lineage>
</organism>
<keyword evidence="2 5" id="KW-0812">Transmembrane</keyword>
<dbReference type="Proteomes" id="UP000279562">
    <property type="component" value="Unassembled WGS sequence"/>
</dbReference>
<evidence type="ECO:0000259" key="6">
    <source>
        <dbReference type="Pfam" id="PF05154"/>
    </source>
</evidence>
<evidence type="ECO:0000256" key="2">
    <source>
        <dbReference type="ARBA" id="ARBA00022692"/>
    </source>
</evidence>
<evidence type="ECO:0000313" key="8">
    <source>
        <dbReference type="EMBL" id="RRD93170.1"/>
    </source>
</evidence>
<evidence type="ECO:0000256" key="4">
    <source>
        <dbReference type="ARBA" id="ARBA00023136"/>
    </source>
</evidence>
<comment type="subcellular location">
    <subcellularLocation>
        <location evidence="1">Membrane</location>
        <topology evidence="1">Multi-pass membrane protein</topology>
    </subcellularLocation>
</comment>
<dbReference type="OrthoDB" id="9816361at2"/>
<sequence length="130" mass="14560">MKSKTTATVLCFFLGAFGIHRFYLGQTGLGILYLVFCWTFVPAFIALIDFIGFLLMSEEAFNQKYNLTALILKSQQTTPSNNVNTVAINMGNSPNSSANSSSEEIKKLYELKEKGIITQEEFDLKKKTIL</sequence>
<evidence type="ECO:0000313" key="9">
    <source>
        <dbReference type="EMBL" id="VFB13674.1"/>
    </source>
</evidence>
<dbReference type="InterPro" id="IPR018649">
    <property type="entry name" value="SHOCT"/>
</dbReference>
<dbReference type="Pfam" id="PF05154">
    <property type="entry name" value="TM2"/>
    <property type="match status" value="1"/>
</dbReference>
<keyword evidence="4 5" id="KW-0472">Membrane</keyword>
<reference evidence="9 11" key="2">
    <citation type="submission" date="2019-02" db="EMBL/GenBank/DDBJ databases">
        <authorList>
            <consortium name="Pathogen Informatics"/>
        </authorList>
    </citation>
    <scope>NUCLEOTIDE SEQUENCE [LARGE SCALE GENOMIC DNA]</scope>
    <source>
        <strain evidence="9 11">3012STDY7078512</strain>
    </source>
</reference>
<reference evidence="8 10" key="1">
    <citation type="submission" date="2018-11" db="EMBL/GenBank/DDBJ databases">
        <title>Genomes From Bacteria Associated with the Canine Oral Cavity: a Test Case for Automated Genome-Based Taxonomic Assignment.</title>
        <authorList>
            <person name="Coil D.A."/>
            <person name="Jospin G."/>
            <person name="Darling A.E."/>
            <person name="Wallis C."/>
            <person name="Davis I.J."/>
            <person name="Harris S."/>
            <person name="Eisen J.A."/>
            <person name="Holcombe L.J."/>
            <person name="O'Flynn C."/>
        </authorList>
    </citation>
    <scope>NUCLEOTIDE SEQUENCE [LARGE SCALE GENOMIC DNA]</scope>
    <source>
        <strain evidence="8 10">OH1047_COT-310</strain>
    </source>
</reference>
<dbReference type="EMBL" id="CAACYH010000004">
    <property type="protein sequence ID" value="VFB13674.1"/>
    <property type="molecule type" value="Genomic_DNA"/>
</dbReference>
<protein>
    <submittedName>
        <fullName evidence="8">NINE protein</fullName>
    </submittedName>
    <submittedName>
        <fullName evidence="9">Tfp pilus assembly protein, major pilin PilA</fullName>
    </submittedName>
</protein>
<evidence type="ECO:0000313" key="11">
    <source>
        <dbReference type="Proteomes" id="UP000396835"/>
    </source>
</evidence>
<keyword evidence="3 5" id="KW-1133">Transmembrane helix</keyword>
<dbReference type="AlphaFoldDB" id="A0A3P2AG51"/>
<keyword evidence="10" id="KW-1185">Reference proteome</keyword>
<dbReference type="Proteomes" id="UP000396835">
    <property type="component" value="Unassembled WGS sequence"/>
</dbReference>